<dbReference type="GO" id="GO:0006780">
    <property type="term" value="P:uroporphyrinogen III biosynthetic process"/>
    <property type="evidence" value="ECO:0007669"/>
    <property type="project" value="UniProtKB-UniRule"/>
</dbReference>
<dbReference type="InterPro" id="IPR039793">
    <property type="entry name" value="UROS/Hem4"/>
</dbReference>
<comment type="caution">
    <text evidence="11">The sequence shown here is derived from an EMBL/GenBank/DDBJ whole genome shotgun (WGS) entry which is preliminary data.</text>
</comment>
<comment type="catalytic activity">
    <reaction evidence="8 9">
        <text>hydroxymethylbilane = uroporphyrinogen III + H2O</text>
        <dbReference type="Rhea" id="RHEA:18965"/>
        <dbReference type="ChEBI" id="CHEBI:15377"/>
        <dbReference type="ChEBI" id="CHEBI:57308"/>
        <dbReference type="ChEBI" id="CHEBI:57845"/>
        <dbReference type="EC" id="4.2.1.75"/>
    </reaction>
</comment>
<dbReference type="Pfam" id="PF02602">
    <property type="entry name" value="HEM4"/>
    <property type="match status" value="1"/>
</dbReference>
<dbReference type="Proteomes" id="UP000295724">
    <property type="component" value="Unassembled WGS sequence"/>
</dbReference>
<protein>
    <recommendedName>
        <fullName evidence="7 9">Uroporphyrinogen-III synthase</fullName>
        <ecNumber evidence="3 9">4.2.1.75</ecNumber>
    </recommendedName>
</protein>
<dbReference type="PANTHER" id="PTHR38042:SF1">
    <property type="entry name" value="UROPORPHYRINOGEN-III SYNTHASE, CHLOROPLASTIC"/>
    <property type="match status" value="1"/>
</dbReference>
<dbReference type="GO" id="GO:0004852">
    <property type="term" value="F:uroporphyrinogen-III synthase activity"/>
    <property type="evidence" value="ECO:0007669"/>
    <property type="project" value="UniProtKB-UniRule"/>
</dbReference>
<evidence type="ECO:0000313" key="12">
    <source>
        <dbReference type="Proteomes" id="UP000295724"/>
    </source>
</evidence>
<dbReference type="AlphaFoldDB" id="A0A4V3DI29"/>
<dbReference type="RefSeq" id="WP_099018382.1">
    <property type="nucleotide sequence ID" value="NZ_NIHB01000001.1"/>
</dbReference>
<organism evidence="11 12">
    <name type="scientific">Marinicella litoralis</name>
    <dbReference type="NCBI Taxonomy" id="644220"/>
    <lineage>
        <taxon>Bacteria</taxon>
        <taxon>Pseudomonadati</taxon>
        <taxon>Pseudomonadota</taxon>
        <taxon>Gammaproteobacteria</taxon>
        <taxon>Lysobacterales</taxon>
        <taxon>Marinicellaceae</taxon>
        <taxon>Marinicella</taxon>
    </lineage>
</organism>
<dbReference type="UniPathway" id="UPA00251">
    <property type="reaction ID" value="UER00320"/>
</dbReference>
<evidence type="ECO:0000259" key="10">
    <source>
        <dbReference type="Pfam" id="PF02602"/>
    </source>
</evidence>
<dbReference type="InterPro" id="IPR003754">
    <property type="entry name" value="4pyrrol_synth_uPrphyn_synth"/>
</dbReference>
<dbReference type="InterPro" id="IPR036108">
    <property type="entry name" value="4pyrrol_syn_uPrphyn_synt_sf"/>
</dbReference>
<name>A0A4V3DI29_9GAMM</name>
<dbReference type="SUPFAM" id="SSF69618">
    <property type="entry name" value="HemD-like"/>
    <property type="match status" value="1"/>
</dbReference>
<evidence type="ECO:0000256" key="7">
    <source>
        <dbReference type="ARBA" id="ARBA00040167"/>
    </source>
</evidence>
<dbReference type="PANTHER" id="PTHR38042">
    <property type="entry name" value="UROPORPHYRINOGEN-III SYNTHASE, CHLOROPLASTIC"/>
    <property type="match status" value="1"/>
</dbReference>
<evidence type="ECO:0000256" key="5">
    <source>
        <dbReference type="ARBA" id="ARBA00023244"/>
    </source>
</evidence>
<comment type="function">
    <text evidence="6 9">Catalyzes cyclization of the linear tetrapyrrole, hydroxymethylbilane, to the macrocyclic uroporphyrinogen III.</text>
</comment>
<dbReference type="GO" id="GO:0006782">
    <property type="term" value="P:protoporphyrinogen IX biosynthetic process"/>
    <property type="evidence" value="ECO:0007669"/>
    <property type="project" value="UniProtKB-UniRule"/>
</dbReference>
<comment type="similarity">
    <text evidence="2 9">Belongs to the uroporphyrinogen-III synthase family.</text>
</comment>
<keyword evidence="5 9" id="KW-0627">Porphyrin biosynthesis</keyword>
<gene>
    <name evidence="11" type="ORF">C8D91_1515</name>
</gene>
<evidence type="ECO:0000256" key="2">
    <source>
        <dbReference type="ARBA" id="ARBA00008133"/>
    </source>
</evidence>
<evidence type="ECO:0000256" key="3">
    <source>
        <dbReference type="ARBA" id="ARBA00013109"/>
    </source>
</evidence>
<feature type="domain" description="Tetrapyrrole biosynthesis uroporphyrinogen III synthase" evidence="10">
    <location>
        <begin position="19"/>
        <end position="235"/>
    </location>
</feature>
<accession>A0A4V3DI29</accession>
<keyword evidence="12" id="KW-1185">Reference proteome</keyword>
<dbReference type="OrthoDB" id="9787650at2"/>
<proteinExistence type="inferred from homology"/>
<evidence type="ECO:0000256" key="6">
    <source>
        <dbReference type="ARBA" id="ARBA00037589"/>
    </source>
</evidence>
<comment type="pathway">
    <text evidence="1 9">Porphyrin-containing compound metabolism; protoporphyrin-IX biosynthesis; coproporphyrinogen-III from 5-aminolevulinate: step 3/4.</text>
</comment>
<reference evidence="11 12" key="1">
    <citation type="submission" date="2019-03" db="EMBL/GenBank/DDBJ databases">
        <title>Genomic Encyclopedia of Type Strains, Phase IV (KMG-IV): sequencing the most valuable type-strain genomes for metagenomic binning, comparative biology and taxonomic classification.</title>
        <authorList>
            <person name="Goeker M."/>
        </authorList>
    </citation>
    <scope>NUCLEOTIDE SEQUENCE [LARGE SCALE GENOMIC DNA]</scope>
    <source>
        <strain evidence="11 12">DSM 25488</strain>
    </source>
</reference>
<evidence type="ECO:0000256" key="9">
    <source>
        <dbReference type="RuleBase" id="RU366031"/>
    </source>
</evidence>
<evidence type="ECO:0000256" key="1">
    <source>
        <dbReference type="ARBA" id="ARBA00004772"/>
    </source>
</evidence>
<evidence type="ECO:0000313" key="11">
    <source>
        <dbReference type="EMBL" id="TDR20541.1"/>
    </source>
</evidence>
<sequence>MTTVVITRPEIAIAKATEVYQKAGFEVFKAPCYAIKTNTAVLPQWLAAEAAVWIVLSVHALQHALKIAPQWRPLNKTRVIAVGPAVANAWQRQFEHPIEFHPLMNSEGVIELLQKYQAKSVKILTTAGGRNLIKTHCMEQQISYNQINTYHRIELTIDAAGLQQKILNASENKVILTATSSGILVHFMSQLPVELTTKVLNNPLVVGAQRIADLAKDLGFNNISVAANPSDEAMCEVVERMVSEETAAN</sequence>
<keyword evidence="4 9" id="KW-0456">Lyase</keyword>
<dbReference type="EMBL" id="SNZB01000003">
    <property type="protein sequence ID" value="TDR20541.1"/>
    <property type="molecule type" value="Genomic_DNA"/>
</dbReference>
<dbReference type="CDD" id="cd06578">
    <property type="entry name" value="HemD"/>
    <property type="match status" value="1"/>
</dbReference>
<evidence type="ECO:0000256" key="4">
    <source>
        <dbReference type="ARBA" id="ARBA00023239"/>
    </source>
</evidence>
<dbReference type="EC" id="4.2.1.75" evidence="3 9"/>
<evidence type="ECO:0000256" key="8">
    <source>
        <dbReference type="ARBA" id="ARBA00048617"/>
    </source>
</evidence>
<dbReference type="Gene3D" id="3.40.50.10090">
    <property type="match status" value="2"/>
</dbReference>